<evidence type="ECO:0000313" key="6">
    <source>
        <dbReference type="EMBL" id="MCW3168622.1"/>
    </source>
</evidence>
<keyword evidence="4" id="KW-0143">Chaperone</keyword>
<dbReference type="InterPro" id="IPR056471">
    <property type="entry name" value="HD-CE"/>
</dbReference>
<accession>A0ABT3HXT9</accession>
<keyword evidence="3 6" id="KW-0067">ATP-binding</keyword>
<sequence length="969" mass="113321">MPEFTLHDPNHSNKIIEIMDKIIPQAVIEKFNSIELSLLILSAYLHDIGMTCDKATKEDIISNSQEFDILFKSNIDKYQKFEQYKSEENHRAATFIEDQIFTEYLRRNHVKRSANFISENLVEGKYELTYNEIPFYKLLIKICNAHGEPVKNLYNDSIFPRETLIGDNIINVQYLSLILRLADILDLDAERTPKVIYEFVNPENPVSILEWKKHRSVIGSSINDRKILFEAECSSPEVERALKEFIDWIELERKETMELLHTYSKDEAKKYFLSLEEPVTQDRIYSDESYIYNDLKFNLDYQRIMSLLMGQKLYKDPTTALRELLQNSIDAIKVRQKIYENKTEQILPFIKIQLSENNLSIEDNGVGMNIDIFKNYFLQIGKSYYSSQNFYSQFNDLDVTSEFGIGILSAFMIANSIIIDSRREPDDPLSPHMPIHFEIPAAQSYLIQRKGDKRDVGTRILLNLKENNPFKNALQLIDIIKAIIPNPLFPIVIIHEKEEYLYEKKSVPEITKLKHTSNFEDFLRQNQVYESEWINSFTHSVFSIDFEKDSDYQLRDIQGKLLIVNSNPINYYSRFNGQLSQRSFTIGYPETIENKFIINATASIRTLFPKWLSYYSTLNLTKNACLSITPDRTDITIDEKFKILKHKIETKIITDIENYLRKLKAILDEEGFNKFIDFLYVAGFFGFDLDDSRKSIDVSPLAKTFFLEWLTIPTLDNHGVIVRTQFKKLINSENIAVIKKEVSQNDINSLLKFKSDNNLELVLLDNFEFSSHRYEELFVTLLGSTRLFMQPVKLLLRPLASIPIYLHRYKSQQREDTDYHFFHSISNSDNIDDTGEVFFSTQNFENYPQFNKSSIFIKFLFTDINILFENKKNLQKKLANGIHDVIINSLNIFKKSENNNEVILAHSKYSHIALDGILHKDPNLLDGINKFYQNFINEAKKLGVLAIDEKIHKITSDNLPWFWSNKTND</sequence>
<evidence type="ECO:0000259" key="5">
    <source>
        <dbReference type="Pfam" id="PF24391"/>
    </source>
</evidence>
<evidence type="ECO:0000313" key="7">
    <source>
        <dbReference type="Proteomes" id="UP001163731"/>
    </source>
</evidence>
<dbReference type="InterPro" id="IPR020575">
    <property type="entry name" value="Hsp90_N"/>
</dbReference>
<dbReference type="RefSeq" id="WP_264749825.1">
    <property type="nucleotide sequence ID" value="NZ_JAPDHW010000005.1"/>
</dbReference>
<comment type="caution">
    <text evidence="6">The sequence shown here is derived from an EMBL/GenBank/DDBJ whole genome shotgun (WGS) entry which is preliminary data.</text>
</comment>
<name>A0ABT3HXT9_9FLAO</name>
<organism evidence="6 7">
    <name type="scientific">Chryseobacterium kimseyorum</name>
    <dbReference type="NCBI Taxonomy" id="2984028"/>
    <lineage>
        <taxon>Bacteria</taxon>
        <taxon>Pseudomonadati</taxon>
        <taxon>Bacteroidota</taxon>
        <taxon>Flavobacteriia</taxon>
        <taxon>Flavobacteriales</taxon>
        <taxon>Weeksellaceae</taxon>
        <taxon>Chryseobacterium group</taxon>
        <taxon>Chryseobacterium</taxon>
    </lineage>
</organism>
<evidence type="ECO:0000256" key="2">
    <source>
        <dbReference type="ARBA" id="ARBA00022741"/>
    </source>
</evidence>
<comment type="similarity">
    <text evidence="1">Belongs to the heat shock protein 90 family.</text>
</comment>
<dbReference type="Proteomes" id="UP001163731">
    <property type="component" value="Unassembled WGS sequence"/>
</dbReference>
<dbReference type="PANTHER" id="PTHR11528">
    <property type="entry name" value="HEAT SHOCK PROTEIN 90 FAMILY MEMBER"/>
    <property type="match status" value="1"/>
</dbReference>
<dbReference type="InterPro" id="IPR036890">
    <property type="entry name" value="HATPase_C_sf"/>
</dbReference>
<keyword evidence="7" id="KW-1185">Reference proteome</keyword>
<dbReference type="PRINTS" id="PR00775">
    <property type="entry name" value="HEATSHOCK90"/>
</dbReference>
<feature type="domain" description="HD-CE" evidence="5">
    <location>
        <begin position="1"/>
        <end position="252"/>
    </location>
</feature>
<gene>
    <name evidence="6" type="ORF">OMO38_08785</name>
</gene>
<evidence type="ECO:0000256" key="3">
    <source>
        <dbReference type="ARBA" id="ARBA00022840"/>
    </source>
</evidence>
<dbReference type="Gene3D" id="1.10.3210.10">
    <property type="entry name" value="Hypothetical protein af1432"/>
    <property type="match status" value="1"/>
</dbReference>
<dbReference type="Gene3D" id="3.30.565.10">
    <property type="entry name" value="Histidine kinase-like ATPase, C-terminal domain"/>
    <property type="match status" value="1"/>
</dbReference>
<proteinExistence type="inferred from homology"/>
<dbReference type="InterPro" id="IPR001404">
    <property type="entry name" value="Hsp90_fam"/>
</dbReference>
<dbReference type="Pfam" id="PF24391">
    <property type="entry name" value="HD-CE"/>
    <property type="match status" value="1"/>
</dbReference>
<keyword evidence="2" id="KW-0547">Nucleotide-binding</keyword>
<evidence type="ECO:0000256" key="4">
    <source>
        <dbReference type="ARBA" id="ARBA00023186"/>
    </source>
</evidence>
<protein>
    <submittedName>
        <fullName evidence="6">ATP-binding protein</fullName>
    </submittedName>
</protein>
<evidence type="ECO:0000256" key="1">
    <source>
        <dbReference type="ARBA" id="ARBA00008239"/>
    </source>
</evidence>
<reference evidence="6" key="1">
    <citation type="submission" date="2022-10" db="EMBL/GenBank/DDBJ databases">
        <title>Chryseobacterium babae sp. nov. isolated from the gut of the beetle Oryctes rhinoceros, and Chryseobacterium kimseyorum sp. nov., isolated from a stick insect rearing cage.</title>
        <authorList>
            <person name="Shelomi M."/>
            <person name="Han C.-J."/>
            <person name="Chen W.-M."/>
            <person name="Chen H.-K."/>
            <person name="Liaw S.-J."/>
            <person name="Muhle E."/>
            <person name="Clermont D."/>
        </authorList>
    </citation>
    <scope>NUCLEOTIDE SEQUENCE</scope>
    <source>
        <strain evidence="6">09-1422</strain>
    </source>
</reference>
<dbReference type="SUPFAM" id="SSF55874">
    <property type="entry name" value="ATPase domain of HSP90 chaperone/DNA topoisomerase II/histidine kinase"/>
    <property type="match status" value="1"/>
</dbReference>
<dbReference type="Pfam" id="PF13589">
    <property type="entry name" value="HATPase_c_3"/>
    <property type="match status" value="1"/>
</dbReference>
<dbReference type="GO" id="GO:0005524">
    <property type="term" value="F:ATP binding"/>
    <property type="evidence" value="ECO:0007669"/>
    <property type="project" value="UniProtKB-KW"/>
</dbReference>
<dbReference type="EMBL" id="JAPDHW010000005">
    <property type="protein sequence ID" value="MCW3168622.1"/>
    <property type="molecule type" value="Genomic_DNA"/>
</dbReference>